<dbReference type="EMBL" id="QZCE01000002">
    <property type="protein sequence ID" value="NEZ65136.1"/>
    <property type="molecule type" value="Genomic_DNA"/>
</dbReference>
<dbReference type="InterPro" id="IPR050557">
    <property type="entry name" value="RTX_toxin/Mannuronan_C5-epim"/>
</dbReference>
<evidence type="ECO:0000313" key="3">
    <source>
        <dbReference type="EMBL" id="NEZ65136.1"/>
    </source>
</evidence>
<dbReference type="Proteomes" id="UP000473574">
    <property type="component" value="Unassembled WGS sequence"/>
</dbReference>
<dbReference type="InterPro" id="IPR001343">
    <property type="entry name" value="Hemolysn_Ca-bd"/>
</dbReference>
<dbReference type="InterPro" id="IPR011049">
    <property type="entry name" value="Serralysin-like_metalloprot_C"/>
</dbReference>
<dbReference type="PANTHER" id="PTHR38340">
    <property type="entry name" value="S-LAYER PROTEIN"/>
    <property type="match status" value="1"/>
</dbReference>
<protein>
    <submittedName>
        <fullName evidence="3">Calcium-binding protein</fullName>
    </submittedName>
</protein>
<dbReference type="PROSITE" id="PS00330">
    <property type="entry name" value="HEMOLYSIN_CALCIUM"/>
    <property type="match status" value="4"/>
</dbReference>
<dbReference type="AlphaFoldDB" id="A0A6M0SA49"/>
<dbReference type="PRINTS" id="PR00313">
    <property type="entry name" value="CABNDNGRPT"/>
</dbReference>
<sequence>MGTTFLGGSIFGTFGDDIIVGTDASDDIHGLGGDDLLIGGNGSDKLNGGFGDDVIFGGNADLSPSFASDTLFGGEGNDRLYGNTGNNRFYGENGNDIINDSGANMIADGGAGDDQYFHNGNGSAFITDPSGYDRFWFEDSPFNAIEYDRVGDDLSLLPAGDHLGRTVIFSGWFTSNDHVEEVYGNDGIGVILAPYLLANYPEFFNLTIDGTEGDDILAGGTGNDTIYGYGGHDEITGGEGSDILWGHAGQDHIIGGAGNDKLYGNEDWDIIEGGAGDDLIKGGSGKDVLKGGAGDDVYVFRTGDFWDIISDGGASAGDTIFFDASINFEDVVFEQRAGKPDLDILTGGAGDRVRVNSQLAESDLNRIEFFNFNNTIILTAEEVSQMIV</sequence>
<evidence type="ECO:0000313" key="4">
    <source>
        <dbReference type="Proteomes" id="UP000473574"/>
    </source>
</evidence>
<evidence type="ECO:0000256" key="2">
    <source>
        <dbReference type="ARBA" id="ARBA00022525"/>
    </source>
</evidence>
<accession>A0A6M0SA49</accession>
<comment type="subcellular location">
    <subcellularLocation>
        <location evidence="1">Secreted</location>
    </subcellularLocation>
</comment>
<dbReference type="GO" id="GO:0005576">
    <property type="term" value="C:extracellular region"/>
    <property type="evidence" value="ECO:0007669"/>
    <property type="project" value="UniProtKB-SubCell"/>
</dbReference>
<dbReference type="Pfam" id="PF00353">
    <property type="entry name" value="HemolysinCabind"/>
    <property type="match status" value="4"/>
</dbReference>
<dbReference type="RefSeq" id="WP_163665994.1">
    <property type="nucleotide sequence ID" value="NZ_QZCE01000002.1"/>
</dbReference>
<name>A0A6M0SA49_9CYAN</name>
<gene>
    <name evidence="3" type="ORF">D0962_20555</name>
</gene>
<evidence type="ECO:0000256" key="1">
    <source>
        <dbReference type="ARBA" id="ARBA00004613"/>
    </source>
</evidence>
<dbReference type="GO" id="GO:0005509">
    <property type="term" value="F:calcium ion binding"/>
    <property type="evidence" value="ECO:0007669"/>
    <property type="project" value="InterPro"/>
</dbReference>
<organism evidence="3 4">
    <name type="scientific">Adonisia turfae CCMR0082</name>
    <dbReference type="NCBI Taxonomy" id="2304604"/>
    <lineage>
        <taxon>Bacteria</taxon>
        <taxon>Bacillati</taxon>
        <taxon>Cyanobacteriota</taxon>
        <taxon>Adonisia</taxon>
        <taxon>Adonisia turfae</taxon>
    </lineage>
</organism>
<keyword evidence="2" id="KW-0964">Secreted</keyword>
<dbReference type="InterPro" id="IPR018511">
    <property type="entry name" value="Hemolysin-typ_Ca-bd_CS"/>
</dbReference>
<dbReference type="SUPFAM" id="SSF51120">
    <property type="entry name" value="beta-Roll"/>
    <property type="match status" value="3"/>
</dbReference>
<reference evidence="3 4" key="1">
    <citation type="journal article" date="2020" name="Microb. Ecol.">
        <title>Ecogenomics of the Marine Benthic Filamentous Cyanobacterium Adonisia.</title>
        <authorList>
            <person name="Walter J.M."/>
            <person name="Coutinho F.H."/>
            <person name="Leomil L."/>
            <person name="Hargreaves P.I."/>
            <person name="Campeao M.E."/>
            <person name="Vieira V.V."/>
            <person name="Silva B.S."/>
            <person name="Fistarol G.O."/>
            <person name="Salomon P.S."/>
            <person name="Sawabe T."/>
            <person name="Mino S."/>
            <person name="Hosokawa M."/>
            <person name="Miyashita H."/>
            <person name="Maruyama F."/>
            <person name="van Verk M.C."/>
            <person name="Dutilh B.E."/>
            <person name="Thompson C.C."/>
            <person name="Thompson F.L."/>
        </authorList>
    </citation>
    <scope>NUCLEOTIDE SEQUENCE [LARGE SCALE GENOMIC DNA]</scope>
    <source>
        <strain evidence="3 4">CCMR0082</strain>
    </source>
</reference>
<proteinExistence type="predicted"/>
<dbReference type="PANTHER" id="PTHR38340:SF1">
    <property type="entry name" value="S-LAYER PROTEIN"/>
    <property type="match status" value="1"/>
</dbReference>
<dbReference type="Gene3D" id="2.150.10.10">
    <property type="entry name" value="Serralysin-like metalloprotease, C-terminal"/>
    <property type="match status" value="4"/>
</dbReference>
<comment type="caution">
    <text evidence="3">The sequence shown here is derived from an EMBL/GenBank/DDBJ whole genome shotgun (WGS) entry which is preliminary data.</text>
</comment>